<evidence type="ECO:0000256" key="1">
    <source>
        <dbReference type="ARBA" id="ARBA00010641"/>
    </source>
</evidence>
<dbReference type="PANTHER" id="PTHR43133:SF63">
    <property type="entry name" value="RNA POLYMERASE SIGMA FACTOR FECI-RELATED"/>
    <property type="match status" value="1"/>
</dbReference>
<dbReference type="SUPFAM" id="SSF88946">
    <property type="entry name" value="Sigma2 domain of RNA polymerase sigma factors"/>
    <property type="match status" value="1"/>
</dbReference>
<dbReference type="AlphaFoldDB" id="A0A171KPA8"/>
<dbReference type="InterPro" id="IPR013324">
    <property type="entry name" value="RNA_pol_sigma_r3/r4-like"/>
</dbReference>
<dbReference type="Proteomes" id="UP000078084">
    <property type="component" value="Unassembled WGS sequence"/>
</dbReference>
<dbReference type="EMBL" id="LBNE01000012">
    <property type="protein sequence ID" value="KKO70725.1"/>
    <property type="molecule type" value="Genomic_DNA"/>
</dbReference>
<dbReference type="STRING" id="206506.AAV32_14530"/>
<keyword evidence="4" id="KW-0804">Transcription</keyword>
<evidence type="ECO:0000259" key="5">
    <source>
        <dbReference type="Pfam" id="PF04542"/>
    </source>
</evidence>
<dbReference type="Gene3D" id="1.10.1740.10">
    <property type="match status" value="1"/>
</dbReference>
<comment type="similarity">
    <text evidence="1">Belongs to the sigma-70 factor family. ECF subfamily.</text>
</comment>
<reference evidence="7 8" key="1">
    <citation type="submission" date="2015-04" db="EMBL/GenBank/DDBJ databases">
        <title>Genome sequence of Kerstersia gyiorum CG1.</title>
        <authorList>
            <person name="Greninger A.L."/>
            <person name="Kozyreva V."/>
            <person name="Chaturvedi V."/>
        </authorList>
    </citation>
    <scope>NUCLEOTIDE SEQUENCE [LARGE SCALE GENOMIC DNA]</scope>
    <source>
        <strain evidence="7 8">CG1</strain>
    </source>
</reference>
<proteinExistence type="inferred from homology"/>
<dbReference type="CDD" id="cd06171">
    <property type="entry name" value="Sigma70_r4"/>
    <property type="match status" value="1"/>
</dbReference>
<dbReference type="GO" id="GO:0016987">
    <property type="term" value="F:sigma factor activity"/>
    <property type="evidence" value="ECO:0007669"/>
    <property type="project" value="UniProtKB-KW"/>
</dbReference>
<feature type="domain" description="RNA polymerase sigma-70 region 2" evidence="5">
    <location>
        <begin position="15"/>
        <end position="85"/>
    </location>
</feature>
<feature type="domain" description="RNA polymerase sigma factor 70 region 4 type 2" evidence="6">
    <location>
        <begin position="116"/>
        <end position="165"/>
    </location>
</feature>
<dbReference type="Pfam" id="PF08281">
    <property type="entry name" value="Sigma70_r4_2"/>
    <property type="match status" value="1"/>
</dbReference>
<dbReference type="RefSeq" id="WP_068373837.1">
    <property type="nucleotide sequence ID" value="NZ_LBNE01000012.1"/>
</dbReference>
<dbReference type="PATRIC" id="fig|206506.3.peg.3097"/>
<dbReference type="GO" id="GO:0006352">
    <property type="term" value="P:DNA-templated transcription initiation"/>
    <property type="evidence" value="ECO:0007669"/>
    <property type="project" value="InterPro"/>
</dbReference>
<evidence type="ECO:0000313" key="8">
    <source>
        <dbReference type="Proteomes" id="UP000078084"/>
    </source>
</evidence>
<dbReference type="InterPro" id="IPR013249">
    <property type="entry name" value="RNA_pol_sigma70_r4_t2"/>
</dbReference>
<dbReference type="InterPro" id="IPR039425">
    <property type="entry name" value="RNA_pol_sigma-70-like"/>
</dbReference>
<evidence type="ECO:0000256" key="4">
    <source>
        <dbReference type="ARBA" id="ARBA00023163"/>
    </source>
</evidence>
<dbReference type="InterPro" id="IPR036388">
    <property type="entry name" value="WH-like_DNA-bd_sf"/>
</dbReference>
<sequence length="176" mass="20138">MSRQASADHSTIECLYRAHYGELFRWLARKLDNPSQATDLAQDTFVRMLSRNQVQPLDGQTLKEPRAYLKTIANGLVIDFWRRQSLEQAYLDALAQQPEPMALSPEEHTLILETLQQLARLIEAMKPKARTAFLMAQLDGMSYTEIAGQMGISVRTVERYMADALFHCHQLMQHSS</sequence>
<dbReference type="PANTHER" id="PTHR43133">
    <property type="entry name" value="RNA POLYMERASE ECF-TYPE SIGMA FACTO"/>
    <property type="match status" value="1"/>
</dbReference>
<dbReference type="Pfam" id="PF04542">
    <property type="entry name" value="Sigma70_r2"/>
    <property type="match status" value="1"/>
</dbReference>
<keyword evidence="8" id="KW-1185">Reference proteome</keyword>
<dbReference type="InterPro" id="IPR013325">
    <property type="entry name" value="RNA_pol_sigma_r2"/>
</dbReference>
<dbReference type="GO" id="GO:0003677">
    <property type="term" value="F:DNA binding"/>
    <property type="evidence" value="ECO:0007669"/>
    <property type="project" value="InterPro"/>
</dbReference>
<keyword evidence="3" id="KW-0731">Sigma factor</keyword>
<keyword evidence="2" id="KW-0805">Transcription regulation</keyword>
<evidence type="ECO:0000313" key="7">
    <source>
        <dbReference type="EMBL" id="KKO70725.1"/>
    </source>
</evidence>
<gene>
    <name evidence="7" type="ORF">AAV32_14530</name>
</gene>
<organism evidence="7 8">
    <name type="scientific">Kerstersia gyiorum</name>
    <dbReference type="NCBI Taxonomy" id="206506"/>
    <lineage>
        <taxon>Bacteria</taxon>
        <taxon>Pseudomonadati</taxon>
        <taxon>Pseudomonadota</taxon>
        <taxon>Betaproteobacteria</taxon>
        <taxon>Burkholderiales</taxon>
        <taxon>Alcaligenaceae</taxon>
        <taxon>Kerstersia</taxon>
    </lineage>
</organism>
<accession>A0A171KPA8</accession>
<name>A0A171KPA8_9BURK</name>
<evidence type="ECO:0000259" key="6">
    <source>
        <dbReference type="Pfam" id="PF08281"/>
    </source>
</evidence>
<dbReference type="SUPFAM" id="SSF88659">
    <property type="entry name" value="Sigma3 and sigma4 domains of RNA polymerase sigma factors"/>
    <property type="match status" value="1"/>
</dbReference>
<dbReference type="InterPro" id="IPR014284">
    <property type="entry name" value="RNA_pol_sigma-70_dom"/>
</dbReference>
<dbReference type="InterPro" id="IPR007627">
    <property type="entry name" value="RNA_pol_sigma70_r2"/>
</dbReference>
<comment type="caution">
    <text evidence="7">The sequence shown here is derived from an EMBL/GenBank/DDBJ whole genome shotgun (WGS) entry which is preliminary data.</text>
</comment>
<dbReference type="Gene3D" id="1.10.10.10">
    <property type="entry name" value="Winged helix-like DNA-binding domain superfamily/Winged helix DNA-binding domain"/>
    <property type="match status" value="1"/>
</dbReference>
<evidence type="ECO:0000256" key="3">
    <source>
        <dbReference type="ARBA" id="ARBA00023082"/>
    </source>
</evidence>
<dbReference type="NCBIfam" id="TIGR02937">
    <property type="entry name" value="sigma70-ECF"/>
    <property type="match status" value="1"/>
</dbReference>
<protein>
    <submittedName>
        <fullName evidence="7">RNA polymerase sigma factor</fullName>
    </submittedName>
</protein>
<evidence type="ECO:0000256" key="2">
    <source>
        <dbReference type="ARBA" id="ARBA00023015"/>
    </source>
</evidence>